<organism evidence="1 2">
    <name type="scientific">Mycobacterium phage Willis</name>
    <dbReference type="NCBI Taxonomy" id="1486404"/>
    <lineage>
        <taxon>Viruses</taxon>
        <taxon>Duplodnaviria</taxon>
        <taxon>Heunggongvirae</taxon>
        <taxon>Uroviricota</taxon>
        <taxon>Caudoviricetes</taxon>
        <taxon>Ceeclamvirinae</taxon>
        <taxon>Bixzunavirus</taxon>
        <taxon>Bixzunavirus Bxz1</taxon>
    </lineage>
</organism>
<protein>
    <submittedName>
        <fullName evidence="1">Uncharacterized protein</fullName>
    </submittedName>
</protein>
<evidence type="ECO:0000313" key="2">
    <source>
        <dbReference type="Proteomes" id="UP000027390"/>
    </source>
</evidence>
<evidence type="ECO:0000313" key="1">
    <source>
        <dbReference type="EMBL" id="AID18270.1"/>
    </source>
</evidence>
<accession>A0A068CD81</accession>
<dbReference type="Proteomes" id="UP000027390">
    <property type="component" value="Segment"/>
</dbReference>
<gene>
    <name evidence="1" type="primary">222</name>
    <name evidence="1" type="ORF">PBI_WILLIS_222</name>
</gene>
<reference evidence="1 2" key="1">
    <citation type="submission" date="2014-03" db="EMBL/GenBank/DDBJ databases">
        <authorList>
            <person name="Churilla B.M."/>
            <person name="Abrahim M.R."/>
            <person name="Burke K.A."/>
            <person name="Yu V.J."/>
            <person name="Adkins N.L."/>
            <person name="Cohen K.L."/>
            <person name="Colicchio M.A."/>
            <person name="Fasoranti T.O."/>
            <person name="Genkil J.S."/>
            <person name="Kramer Z.J."/>
            <person name="Prout A.K."/>
            <person name="Schafer C.E."/>
            <person name="Schwarz A.G."/>
            <person name="Tish M."/>
            <person name="Vispute N."/>
            <person name="Wilkes K.E."/>
            <person name="Williams C.R."/>
            <person name="Xiao X."/>
            <person name="Yoder B.A."/>
            <person name="Lapin J.S."/>
            <person name="Ott C.T."/>
            <person name="Walburn T.D."/>
            <person name="Bradley K.W."/>
            <person name="Clarke D.Q."/>
            <person name="Lewis M.F."/>
            <person name="Barker L.P."/>
            <person name="Bailey C."/>
            <person name="Asai D.J."/>
            <person name="Bowman C.A."/>
            <person name="Russell D.A."/>
            <person name="Pope W.H."/>
            <person name="Jacobs-Sera D."/>
            <person name="Hendrix R.W."/>
            <person name="Hatfull G.F."/>
        </authorList>
    </citation>
    <scope>NUCLEOTIDE SEQUENCE [LARGE SCALE GENOMIC DNA]</scope>
</reference>
<dbReference type="EMBL" id="KJ595575">
    <property type="protein sequence ID" value="AID18270.1"/>
    <property type="molecule type" value="Genomic_DNA"/>
</dbReference>
<sequence>MASTIAEVQDRLSGTTEESIEISLGDLKVDEESRQLTITDQDRSFPLDERVERGLAKHLGIPKAYLDKCPPVAKAYNINFWLRQNAGKNSVIETINDTFVSIHRPNMLVVPLTRVVDTIATVLDPSYEVVNLIHNDSRFQVDILTPKTIEVAPWEELEDRNPVHHATVGDITHGGLRFTANPIEPEDPVIQTYLHRLWCSNGATSPEKQGQIALKGKTVDDIIAEMEIAMRKVVGDLDAKLEAYAALATQYPPGSKEAFARQLGQEHKIPARVLNKILDRIEILPEGASLYDILNVFTSMAHEEGIKPETVLKLQQLGGQLAFETEAVTHRCGQCERLLP</sequence>
<name>A0A068CD81_9CAUD</name>
<proteinExistence type="predicted"/>